<organism evidence="1 2">
    <name type="scientific">Paenibacillus arenosi</name>
    <dbReference type="NCBI Taxonomy" id="2774142"/>
    <lineage>
        <taxon>Bacteria</taxon>
        <taxon>Bacillati</taxon>
        <taxon>Bacillota</taxon>
        <taxon>Bacilli</taxon>
        <taxon>Bacillales</taxon>
        <taxon>Paenibacillaceae</taxon>
        <taxon>Paenibacillus</taxon>
    </lineage>
</organism>
<proteinExistence type="predicted"/>
<reference evidence="1 2" key="1">
    <citation type="submission" date="2020-09" db="EMBL/GenBank/DDBJ databases">
        <title>Paenibacillus sp. CAU 1523 isolated from sand of Haeundae Beach.</title>
        <authorList>
            <person name="Kim W."/>
        </authorList>
    </citation>
    <scope>NUCLEOTIDE SEQUENCE [LARGE SCALE GENOMIC DNA]</scope>
    <source>
        <strain evidence="1 2">CAU 1523</strain>
    </source>
</reference>
<dbReference type="EMBL" id="JACYTN010000006">
    <property type="protein sequence ID" value="MBD8498869.1"/>
    <property type="molecule type" value="Genomic_DNA"/>
</dbReference>
<protein>
    <submittedName>
        <fullName evidence="1">Uncharacterized protein</fullName>
    </submittedName>
</protein>
<gene>
    <name evidence="1" type="ORF">IFO66_11205</name>
</gene>
<accession>A0ABR9AXQ1</accession>
<name>A0ABR9AXQ1_9BACL</name>
<dbReference type="Proteomes" id="UP000634529">
    <property type="component" value="Unassembled WGS sequence"/>
</dbReference>
<evidence type="ECO:0000313" key="1">
    <source>
        <dbReference type="EMBL" id="MBD8498869.1"/>
    </source>
</evidence>
<evidence type="ECO:0000313" key="2">
    <source>
        <dbReference type="Proteomes" id="UP000634529"/>
    </source>
</evidence>
<comment type="caution">
    <text evidence="1">The sequence shown here is derived from an EMBL/GenBank/DDBJ whole genome shotgun (WGS) entry which is preliminary data.</text>
</comment>
<sequence length="124" mass="13586">MKHGTRLWGSVHLPQVKLVEKGISDIFRITTDGVDYEIVLDAKEYVTSHELFTTDLVSQINKKLRDAGAPVQSRLGGIHKDSPFLTVLILEHVTANSSSVITQVSGTAADLLFGQVSMIEEARP</sequence>
<dbReference type="RefSeq" id="WP_192025226.1">
    <property type="nucleotide sequence ID" value="NZ_JACYTN010000006.1"/>
</dbReference>
<keyword evidence="2" id="KW-1185">Reference proteome</keyword>